<dbReference type="PROSITE" id="PS50961">
    <property type="entry name" value="HTH_LA"/>
    <property type="match status" value="1"/>
</dbReference>
<protein>
    <recommendedName>
        <fullName evidence="5">HTH La-type RNA-binding domain-containing protein</fullName>
    </recommendedName>
</protein>
<feature type="compositionally biased region" description="Basic residues" evidence="4">
    <location>
        <begin position="72"/>
        <end position="85"/>
    </location>
</feature>
<feature type="domain" description="HTH La-type RNA-binding" evidence="5">
    <location>
        <begin position="130"/>
        <end position="220"/>
    </location>
</feature>
<evidence type="ECO:0000256" key="3">
    <source>
        <dbReference type="PROSITE-ProRule" id="PRU00332"/>
    </source>
</evidence>
<evidence type="ECO:0000259" key="5">
    <source>
        <dbReference type="PROSITE" id="PS50961"/>
    </source>
</evidence>
<keyword evidence="7" id="KW-1185">Reference proteome</keyword>
<dbReference type="Gene3D" id="1.10.10.10">
    <property type="entry name" value="Winged helix-like DNA-binding domain superfamily/Winged helix DNA-binding domain"/>
    <property type="match status" value="1"/>
</dbReference>
<dbReference type="GO" id="GO:0045727">
    <property type="term" value="P:positive regulation of translation"/>
    <property type="evidence" value="ECO:0007669"/>
    <property type="project" value="TreeGrafter"/>
</dbReference>
<proteinExistence type="inferred from homology"/>
<dbReference type="SMART" id="SM00715">
    <property type="entry name" value="LA"/>
    <property type="match status" value="1"/>
</dbReference>
<dbReference type="InterPro" id="IPR045180">
    <property type="entry name" value="La_dom_prot"/>
</dbReference>
<dbReference type="InterPro" id="IPR036388">
    <property type="entry name" value="WH-like_DNA-bd_sf"/>
</dbReference>
<dbReference type="SUPFAM" id="SSF46785">
    <property type="entry name" value="Winged helix' DNA-binding domain"/>
    <property type="match status" value="1"/>
</dbReference>
<dbReference type="CDD" id="cd08034">
    <property type="entry name" value="LARP_1_2"/>
    <property type="match status" value="1"/>
</dbReference>
<feature type="region of interest" description="Disordered" evidence="4">
    <location>
        <begin position="53"/>
        <end position="85"/>
    </location>
</feature>
<dbReference type="GO" id="GO:0003723">
    <property type="term" value="F:RNA binding"/>
    <property type="evidence" value="ECO:0007669"/>
    <property type="project" value="UniProtKB-UniRule"/>
</dbReference>
<evidence type="ECO:0000313" key="6">
    <source>
        <dbReference type="EMBL" id="KAJ1217039.1"/>
    </source>
</evidence>
<dbReference type="Proteomes" id="UP001066276">
    <property type="component" value="Chromosome 1_1"/>
</dbReference>
<evidence type="ECO:0000313" key="7">
    <source>
        <dbReference type="Proteomes" id="UP001066276"/>
    </source>
</evidence>
<dbReference type="EMBL" id="JANPWB010000001">
    <property type="protein sequence ID" value="KAJ1217039.1"/>
    <property type="molecule type" value="Genomic_DNA"/>
</dbReference>
<evidence type="ECO:0000256" key="2">
    <source>
        <dbReference type="ARBA" id="ARBA00061352"/>
    </source>
</evidence>
<reference evidence="6" key="1">
    <citation type="journal article" date="2022" name="bioRxiv">
        <title>Sequencing and chromosome-scale assembly of the giantPleurodeles waltlgenome.</title>
        <authorList>
            <person name="Brown T."/>
            <person name="Elewa A."/>
            <person name="Iarovenko S."/>
            <person name="Subramanian E."/>
            <person name="Araus A.J."/>
            <person name="Petzold A."/>
            <person name="Susuki M."/>
            <person name="Suzuki K.-i.T."/>
            <person name="Hayashi T."/>
            <person name="Toyoda A."/>
            <person name="Oliveira C."/>
            <person name="Osipova E."/>
            <person name="Leigh N.D."/>
            <person name="Simon A."/>
            <person name="Yun M.H."/>
        </authorList>
    </citation>
    <scope>NUCLEOTIDE SEQUENCE</scope>
    <source>
        <strain evidence="6">20211129_DDA</strain>
        <tissue evidence="6">Liver</tissue>
    </source>
</reference>
<evidence type="ECO:0000256" key="1">
    <source>
        <dbReference type="ARBA" id="ARBA00022884"/>
    </source>
</evidence>
<dbReference type="PANTHER" id="PTHR22792">
    <property type="entry name" value="LUPUS LA PROTEIN-RELATED"/>
    <property type="match status" value="1"/>
</dbReference>
<dbReference type="AlphaFoldDB" id="A0AAV7WSI6"/>
<dbReference type="Pfam" id="PF05383">
    <property type="entry name" value="La"/>
    <property type="match status" value="1"/>
</dbReference>
<name>A0AAV7WSI6_PLEWA</name>
<keyword evidence="1 3" id="KW-0694">RNA-binding</keyword>
<comment type="similarity">
    <text evidence="2">Belongs to the LARP family.</text>
</comment>
<dbReference type="InterPro" id="IPR036390">
    <property type="entry name" value="WH_DNA-bd_sf"/>
</dbReference>
<dbReference type="PANTHER" id="PTHR22792:SF51">
    <property type="entry name" value="LA-RELATED PROTEIN 1"/>
    <property type="match status" value="1"/>
</dbReference>
<accession>A0AAV7WSI6</accession>
<comment type="caution">
    <text evidence="6">The sequence shown here is derived from an EMBL/GenBank/DDBJ whole genome shotgun (WGS) entry which is preliminary data.</text>
</comment>
<gene>
    <name evidence="6" type="ORF">NDU88_004635</name>
</gene>
<sequence length="260" mass="30009">MDAALVITCESEKALGGVFLQKTMIWRLAEFWYCDGNPFSGWRNGRDKRDAIDTSCGENESSSMRGSSQNRGGRRGRGRGRGHRNAQTHYGYSYVYQEQYGEIPHQQQQAEGSPRIMYYFDDGVAPQMYPVDETLLKEYIKRQIEYYFSPENLERDFFLRRKMDVKGFLPVSLIASFHRVQALTTDVNIILEALSSSSVVEIVDYKIRKKFEPEKWPIPCSPQEVTRTDFSQLINCREFIPGKASMSHKGKLLFVLNVIK</sequence>
<dbReference type="FunFam" id="1.10.10.10:FF:000131">
    <property type="entry name" value="la-related protein 1B isoform X2"/>
    <property type="match status" value="1"/>
</dbReference>
<dbReference type="GO" id="GO:0010494">
    <property type="term" value="C:cytoplasmic stress granule"/>
    <property type="evidence" value="ECO:0007669"/>
    <property type="project" value="TreeGrafter"/>
</dbReference>
<feature type="compositionally biased region" description="Low complexity" evidence="4">
    <location>
        <begin position="61"/>
        <end position="71"/>
    </location>
</feature>
<dbReference type="InterPro" id="IPR006630">
    <property type="entry name" value="La_HTH"/>
</dbReference>
<evidence type="ECO:0000256" key="4">
    <source>
        <dbReference type="SAM" id="MobiDB-lite"/>
    </source>
</evidence>
<organism evidence="6 7">
    <name type="scientific">Pleurodeles waltl</name>
    <name type="common">Iberian ribbed newt</name>
    <dbReference type="NCBI Taxonomy" id="8319"/>
    <lineage>
        <taxon>Eukaryota</taxon>
        <taxon>Metazoa</taxon>
        <taxon>Chordata</taxon>
        <taxon>Craniata</taxon>
        <taxon>Vertebrata</taxon>
        <taxon>Euteleostomi</taxon>
        <taxon>Amphibia</taxon>
        <taxon>Batrachia</taxon>
        <taxon>Caudata</taxon>
        <taxon>Salamandroidea</taxon>
        <taxon>Salamandridae</taxon>
        <taxon>Pleurodelinae</taxon>
        <taxon>Pleurodeles</taxon>
    </lineage>
</organism>
<dbReference type="GO" id="GO:0005829">
    <property type="term" value="C:cytosol"/>
    <property type="evidence" value="ECO:0007669"/>
    <property type="project" value="TreeGrafter"/>
</dbReference>